<feature type="transmembrane region" description="Helical" evidence="8">
    <location>
        <begin position="66"/>
        <end position="83"/>
    </location>
</feature>
<keyword evidence="7 8" id="KW-0472">Membrane</keyword>
<dbReference type="AlphaFoldDB" id="C1D3M4"/>
<dbReference type="Proteomes" id="UP000002208">
    <property type="component" value="Plasmid 3"/>
</dbReference>
<evidence type="ECO:0000256" key="7">
    <source>
        <dbReference type="ARBA" id="ARBA00023136"/>
    </source>
</evidence>
<dbReference type="RefSeq" id="WP_012694976.1">
    <property type="nucleotide sequence ID" value="NC_012528.1"/>
</dbReference>
<keyword evidence="6" id="KW-0406">Ion transport</keyword>
<evidence type="ECO:0000256" key="5">
    <source>
        <dbReference type="ARBA" id="ARBA00022989"/>
    </source>
</evidence>
<comment type="subcellular location">
    <subcellularLocation>
        <location evidence="1">Cell membrane</location>
        <topology evidence="1">Multi-pass membrane protein</topology>
    </subcellularLocation>
</comment>
<evidence type="ECO:0000313" key="9">
    <source>
        <dbReference type="EMBL" id="ACO48103.1"/>
    </source>
</evidence>
<accession>C1D3M4</accession>
<geneLocation type="plasmid" evidence="10">
    <name>pDeide3</name>
</geneLocation>
<evidence type="ECO:0000256" key="2">
    <source>
        <dbReference type="ARBA" id="ARBA00022448"/>
    </source>
</evidence>
<name>C1D3M4_DEIDV</name>
<protein>
    <submittedName>
        <fullName evidence="9">Uncharacterized protein</fullName>
    </submittedName>
</protein>
<keyword evidence="9" id="KW-0614">Plasmid</keyword>
<reference evidence="9 10" key="1">
    <citation type="journal article" date="2009" name="PLoS Genet.">
        <title>Alliance of proteomics and genomics to unravel the specificities of Sahara bacterium Deinococcus deserti.</title>
        <authorList>
            <person name="de Groot A."/>
            <person name="Dulermo R."/>
            <person name="Ortet P."/>
            <person name="Blanchard L."/>
            <person name="Guerin P."/>
            <person name="Fernandez B."/>
            <person name="Vacherie B."/>
            <person name="Dossat C."/>
            <person name="Jolivet E."/>
            <person name="Siguier P."/>
            <person name="Chandler M."/>
            <person name="Barakat M."/>
            <person name="Dedieu A."/>
            <person name="Barbe V."/>
            <person name="Heulin T."/>
            <person name="Sommer S."/>
            <person name="Achouak W."/>
            <person name="Armengaud J."/>
        </authorList>
    </citation>
    <scope>NUCLEOTIDE SEQUENCE [LARGE SCALE GENOMIC DNA]</scope>
    <source>
        <strain evidence="10">DSM 17065 / CIP 109153 / LMG 22923 / VCD115</strain>
        <plasmid evidence="10">pDeide3</plasmid>
    </source>
</reference>
<keyword evidence="10" id="KW-1185">Reference proteome</keyword>
<keyword evidence="4 8" id="KW-0812">Transmembrane</keyword>
<dbReference type="GO" id="GO:0030001">
    <property type="term" value="P:metal ion transport"/>
    <property type="evidence" value="ECO:0007669"/>
    <property type="project" value="UniProtKB-ARBA"/>
</dbReference>
<keyword evidence="3" id="KW-1003">Cell membrane</keyword>
<organism evidence="9 10">
    <name type="scientific">Deinococcus deserti (strain DSM 17065 / CIP 109153 / LMG 22923 / VCD115)</name>
    <dbReference type="NCBI Taxonomy" id="546414"/>
    <lineage>
        <taxon>Bacteria</taxon>
        <taxon>Thermotogati</taxon>
        <taxon>Deinococcota</taxon>
        <taxon>Deinococci</taxon>
        <taxon>Deinococcales</taxon>
        <taxon>Deinococcaceae</taxon>
        <taxon>Deinococcus</taxon>
    </lineage>
</organism>
<sequence length="116" mass="12402">MFHSVSAFNNAGFGLYPDNMIRFAEDPLVLLTTSTLVILGGLGYLAVLGVALYLRDPHRNRLSLNTIIILVTSASLVVLRTVVAGEQQHRGGGDSALRYKGAPTGRAGCGLRIVHQ</sequence>
<gene>
    <name evidence="9" type="ordered locus">Deide_3p01600</name>
</gene>
<dbReference type="PANTHER" id="PTHR32024">
    <property type="entry name" value="TRK SYSTEM POTASSIUM UPTAKE PROTEIN TRKG-RELATED"/>
    <property type="match status" value="1"/>
</dbReference>
<keyword evidence="5 8" id="KW-1133">Transmembrane helix</keyword>
<evidence type="ECO:0000256" key="4">
    <source>
        <dbReference type="ARBA" id="ARBA00022692"/>
    </source>
</evidence>
<evidence type="ECO:0000256" key="6">
    <source>
        <dbReference type="ARBA" id="ARBA00023065"/>
    </source>
</evidence>
<dbReference type="OrthoDB" id="9810952at2"/>
<dbReference type="HOGENOM" id="CLU_2092780_0_0_0"/>
<dbReference type="EMBL" id="CP001117">
    <property type="protein sequence ID" value="ACO48103.1"/>
    <property type="molecule type" value="Genomic_DNA"/>
</dbReference>
<evidence type="ECO:0000256" key="8">
    <source>
        <dbReference type="SAM" id="Phobius"/>
    </source>
</evidence>
<evidence type="ECO:0000256" key="3">
    <source>
        <dbReference type="ARBA" id="ARBA00022475"/>
    </source>
</evidence>
<dbReference type="PANTHER" id="PTHR32024:SF1">
    <property type="entry name" value="KTR SYSTEM POTASSIUM UPTAKE PROTEIN B"/>
    <property type="match status" value="1"/>
</dbReference>
<dbReference type="KEGG" id="ddr:Deide_3p01600"/>
<evidence type="ECO:0000256" key="1">
    <source>
        <dbReference type="ARBA" id="ARBA00004651"/>
    </source>
</evidence>
<proteinExistence type="predicted"/>
<keyword evidence="2" id="KW-0813">Transport</keyword>
<dbReference type="GO" id="GO:0005886">
    <property type="term" value="C:plasma membrane"/>
    <property type="evidence" value="ECO:0007669"/>
    <property type="project" value="UniProtKB-SubCell"/>
</dbReference>
<feature type="transmembrane region" description="Helical" evidence="8">
    <location>
        <begin position="28"/>
        <end position="54"/>
    </location>
</feature>
<dbReference type="InterPro" id="IPR003445">
    <property type="entry name" value="Cat_transpt"/>
</dbReference>
<dbReference type="Pfam" id="PF02386">
    <property type="entry name" value="TrkH"/>
    <property type="match status" value="1"/>
</dbReference>
<evidence type="ECO:0000313" key="10">
    <source>
        <dbReference type="Proteomes" id="UP000002208"/>
    </source>
</evidence>
<dbReference type="GO" id="GO:0008324">
    <property type="term" value="F:monoatomic cation transmembrane transporter activity"/>
    <property type="evidence" value="ECO:0007669"/>
    <property type="project" value="InterPro"/>
</dbReference>